<dbReference type="OrthoDB" id="3205605at2759"/>
<dbReference type="GO" id="GO:0005524">
    <property type="term" value="F:ATP binding"/>
    <property type="evidence" value="ECO:0007669"/>
    <property type="project" value="UniProtKB-KW"/>
</dbReference>
<dbReference type="InterPro" id="IPR008271">
    <property type="entry name" value="Ser/Thr_kinase_AS"/>
</dbReference>
<dbReference type="InParanoid" id="A0A6P7JG36"/>
<name>A0A6P7JG36_9TELE</name>
<dbReference type="CDD" id="cd05123">
    <property type="entry name" value="STKc_AGC"/>
    <property type="match status" value="1"/>
</dbReference>
<evidence type="ECO:0000256" key="4">
    <source>
        <dbReference type="ARBA" id="ARBA00022777"/>
    </source>
</evidence>
<dbReference type="GeneID" id="114445124"/>
<evidence type="ECO:0000313" key="8">
    <source>
        <dbReference type="RefSeq" id="XP_028275887.1"/>
    </source>
</evidence>
<keyword evidence="5" id="KW-0067">ATP-binding</keyword>
<keyword evidence="3" id="KW-0547">Nucleotide-binding</keyword>
<dbReference type="InterPro" id="IPR011009">
    <property type="entry name" value="Kinase-like_dom_sf"/>
</dbReference>
<gene>
    <name evidence="8" type="primary">LOC114445124</name>
</gene>
<keyword evidence="2" id="KW-0808">Transferase</keyword>
<evidence type="ECO:0000259" key="6">
    <source>
        <dbReference type="PROSITE" id="PS50011"/>
    </source>
</evidence>
<proteinExistence type="predicted"/>
<dbReference type="SMART" id="SM00220">
    <property type="entry name" value="S_TKc"/>
    <property type="match status" value="1"/>
</dbReference>
<organism evidence="7 8">
    <name type="scientific">Parambassis ranga</name>
    <name type="common">Indian glassy fish</name>
    <dbReference type="NCBI Taxonomy" id="210632"/>
    <lineage>
        <taxon>Eukaryota</taxon>
        <taxon>Metazoa</taxon>
        <taxon>Chordata</taxon>
        <taxon>Craniata</taxon>
        <taxon>Vertebrata</taxon>
        <taxon>Euteleostomi</taxon>
        <taxon>Actinopterygii</taxon>
        <taxon>Neopterygii</taxon>
        <taxon>Teleostei</taxon>
        <taxon>Neoteleostei</taxon>
        <taxon>Acanthomorphata</taxon>
        <taxon>Ovalentaria</taxon>
        <taxon>Ambassidae</taxon>
        <taxon>Parambassis</taxon>
    </lineage>
</organism>
<dbReference type="InterPro" id="IPR000719">
    <property type="entry name" value="Prot_kinase_dom"/>
</dbReference>
<protein>
    <submittedName>
        <fullName evidence="8">Ribosomal protein S6 kinase-related protein-like</fullName>
    </submittedName>
</protein>
<dbReference type="PANTHER" id="PTHR24355:SF1">
    <property type="entry name" value="RIBOSOMAL PROTEIN S6 KINASE-RELATED PROTEIN"/>
    <property type="match status" value="1"/>
</dbReference>
<evidence type="ECO:0000256" key="3">
    <source>
        <dbReference type="ARBA" id="ARBA00022741"/>
    </source>
</evidence>
<dbReference type="Proteomes" id="UP000515145">
    <property type="component" value="Chromosome 13"/>
</dbReference>
<dbReference type="PANTHER" id="PTHR24355">
    <property type="entry name" value="G PROTEIN-COUPLED RECEPTOR KINASE/RIBOSOMAL PROTEIN S6 KINASE"/>
    <property type="match status" value="1"/>
</dbReference>
<dbReference type="Gene3D" id="1.10.510.10">
    <property type="entry name" value="Transferase(Phosphotransferase) domain 1"/>
    <property type="match status" value="1"/>
</dbReference>
<evidence type="ECO:0000256" key="2">
    <source>
        <dbReference type="ARBA" id="ARBA00022679"/>
    </source>
</evidence>
<dbReference type="PROSITE" id="PS00108">
    <property type="entry name" value="PROTEIN_KINASE_ST"/>
    <property type="match status" value="1"/>
</dbReference>
<dbReference type="RefSeq" id="XP_028275887.1">
    <property type="nucleotide sequence ID" value="XM_028420086.1"/>
</dbReference>
<sequence>MGSEISRNNTRKGPAAQRRFSHGFLSNVGISIAHRLGHSAVFSRPVGVDDRVLLPPEDAAEASGSERTPPAYISVFLPEFPQRRFPGQDHFQILGVIAKGSYGPILKVRDICKDKTYALKVLLKSEILKRGVLEQSKEDIIIQRQLKHPFIHNLQDCWQTQRHLFIMCDYCSSGDLYTYWLLKGHFVEDEVRLFAAELGSALGFIHNLGIIHRDIKMENILLSDRGHLRLSDFGLSRRLKRGGRAFTICGTIQYMAPEVLSGGPYSHAADWWSFGVMLYTLVTGEFPVPAEPDHCLMLKKVKDFPNVLPETFSSALGSLLTELLCKNPVNRLRNLECFKMQAFLRGTSFDTYILQKTPVEFILKLRAHPDWAAKSSRGSSLDHFDNFDCDQILRSPTTPAELSPTLTNVGLTCTA</sequence>
<keyword evidence="7" id="KW-1185">Reference proteome</keyword>
<dbReference type="Gene3D" id="3.30.200.20">
    <property type="entry name" value="Phosphorylase Kinase, domain 1"/>
    <property type="match status" value="1"/>
</dbReference>
<dbReference type="InterPro" id="IPR045270">
    <property type="entry name" value="STKc_AGC"/>
</dbReference>
<evidence type="ECO:0000256" key="5">
    <source>
        <dbReference type="ARBA" id="ARBA00022840"/>
    </source>
</evidence>
<evidence type="ECO:0000256" key="1">
    <source>
        <dbReference type="ARBA" id="ARBA00022527"/>
    </source>
</evidence>
<dbReference type="AlphaFoldDB" id="A0A6P7JG36"/>
<dbReference type="SUPFAM" id="SSF56112">
    <property type="entry name" value="Protein kinase-like (PK-like)"/>
    <property type="match status" value="1"/>
</dbReference>
<keyword evidence="4" id="KW-0418">Kinase</keyword>
<dbReference type="Pfam" id="PF00069">
    <property type="entry name" value="Pkinase"/>
    <property type="match status" value="1"/>
</dbReference>
<evidence type="ECO:0000313" key="7">
    <source>
        <dbReference type="Proteomes" id="UP000515145"/>
    </source>
</evidence>
<keyword evidence="1" id="KW-0723">Serine/threonine-protein kinase</keyword>
<feature type="domain" description="Protein kinase" evidence="6">
    <location>
        <begin position="91"/>
        <end position="344"/>
    </location>
</feature>
<reference evidence="8" key="1">
    <citation type="submission" date="2025-08" db="UniProtKB">
        <authorList>
            <consortium name="RefSeq"/>
        </authorList>
    </citation>
    <scope>IDENTIFICATION</scope>
</reference>
<accession>A0A6P7JG36</accession>
<dbReference type="GO" id="GO:0004674">
    <property type="term" value="F:protein serine/threonine kinase activity"/>
    <property type="evidence" value="ECO:0007669"/>
    <property type="project" value="UniProtKB-KW"/>
</dbReference>
<dbReference type="PROSITE" id="PS50011">
    <property type="entry name" value="PROTEIN_KINASE_DOM"/>
    <property type="match status" value="1"/>
</dbReference>